<dbReference type="EMBL" id="JBBAXC010000009">
    <property type="protein sequence ID" value="MEI5907782.1"/>
    <property type="molecule type" value="Genomic_DNA"/>
</dbReference>
<dbReference type="Gene3D" id="3.40.50.1820">
    <property type="entry name" value="alpha/beta hydrolase"/>
    <property type="match status" value="1"/>
</dbReference>
<evidence type="ECO:0000313" key="2">
    <source>
        <dbReference type="EMBL" id="MEI5907782.1"/>
    </source>
</evidence>
<dbReference type="RefSeq" id="WP_336587224.1">
    <property type="nucleotide sequence ID" value="NZ_JBBAXC010000009.1"/>
</dbReference>
<organism evidence="2 3">
    <name type="scientific">Bacillus spongiae</name>
    <dbReference type="NCBI Taxonomy" id="2683610"/>
    <lineage>
        <taxon>Bacteria</taxon>
        <taxon>Bacillati</taxon>
        <taxon>Bacillota</taxon>
        <taxon>Bacilli</taxon>
        <taxon>Bacillales</taxon>
        <taxon>Bacillaceae</taxon>
        <taxon>Bacillus</taxon>
    </lineage>
</organism>
<dbReference type="PANTHER" id="PTHR46438:SF11">
    <property type="entry name" value="LIPASE-RELATED"/>
    <property type="match status" value="1"/>
</dbReference>
<dbReference type="InterPro" id="IPR029058">
    <property type="entry name" value="AB_hydrolase_fold"/>
</dbReference>
<feature type="domain" description="AB hydrolase-1" evidence="1">
    <location>
        <begin position="29"/>
        <end position="261"/>
    </location>
</feature>
<dbReference type="GO" id="GO:0016787">
    <property type="term" value="F:hydrolase activity"/>
    <property type="evidence" value="ECO:0007669"/>
    <property type="project" value="UniProtKB-KW"/>
</dbReference>
<accession>A0ABU8HF55</accession>
<dbReference type="SUPFAM" id="SSF53474">
    <property type="entry name" value="alpha/beta-Hydrolases"/>
    <property type="match status" value="1"/>
</dbReference>
<reference evidence="2 3" key="1">
    <citation type="journal article" date="2018" name="J. Microbiol.">
        <title>Bacillus spongiae sp. nov., isolated from sponge of Jeju Island.</title>
        <authorList>
            <person name="Lee G.E."/>
            <person name="Im W.T."/>
            <person name="Park J.S."/>
        </authorList>
    </citation>
    <scope>NUCLEOTIDE SEQUENCE [LARGE SCALE GENOMIC DNA]</scope>
    <source>
        <strain evidence="2 3">135PIL107-10</strain>
    </source>
</reference>
<gene>
    <name evidence="2" type="ORF">WAK64_12035</name>
</gene>
<dbReference type="Proteomes" id="UP001312865">
    <property type="component" value="Unassembled WGS sequence"/>
</dbReference>
<keyword evidence="3" id="KW-1185">Reference proteome</keyword>
<protein>
    <submittedName>
        <fullName evidence="2">Alpha/beta hydrolase</fullName>
    </submittedName>
</protein>
<evidence type="ECO:0000259" key="1">
    <source>
        <dbReference type="Pfam" id="PF00561"/>
    </source>
</evidence>
<sequence>MIEQTTVKAHINGIDVYYEYHPQSLSDETFVLLHGFLSSTFSFRRLTPLLKKHYNVLVIDLPPFGKSGKSVRFRYSYENLGKTVLHLLEKLQLTNVYVAGHSMGGQIALNMMKLRPEIVEKGILLCSSGYLNRARRSLSMLSYAPFFHLYVKYWLKRTGIRRNLENVLHDSEMIDDDMISGYLTPFLDKKIFRALTRMIRDREGDLPEHVLHNIHTPCLLIWGDHDRVVPLNVGIRLNKDLPNATIVVLEKTGHLVPEEKPDEVLHHIQQFVVT</sequence>
<dbReference type="InterPro" id="IPR000073">
    <property type="entry name" value="AB_hydrolase_1"/>
</dbReference>
<dbReference type="PRINTS" id="PR00111">
    <property type="entry name" value="ABHYDROLASE"/>
</dbReference>
<keyword evidence="2" id="KW-0378">Hydrolase</keyword>
<dbReference type="InterPro" id="IPR000639">
    <property type="entry name" value="Epox_hydrolase-like"/>
</dbReference>
<dbReference type="PRINTS" id="PR00412">
    <property type="entry name" value="EPOXHYDRLASE"/>
</dbReference>
<dbReference type="Pfam" id="PF00561">
    <property type="entry name" value="Abhydrolase_1"/>
    <property type="match status" value="1"/>
</dbReference>
<evidence type="ECO:0000313" key="3">
    <source>
        <dbReference type="Proteomes" id="UP001312865"/>
    </source>
</evidence>
<proteinExistence type="predicted"/>
<dbReference type="PANTHER" id="PTHR46438">
    <property type="entry name" value="ALPHA/BETA-HYDROLASES SUPERFAMILY PROTEIN"/>
    <property type="match status" value="1"/>
</dbReference>
<name>A0ABU8HF55_9BACI</name>
<comment type="caution">
    <text evidence="2">The sequence shown here is derived from an EMBL/GenBank/DDBJ whole genome shotgun (WGS) entry which is preliminary data.</text>
</comment>